<reference evidence="1 2" key="1">
    <citation type="submission" date="2022-11" db="EMBL/GenBank/DDBJ databases">
        <title>Whole genome sequence of Eschrichtius robustus ER-17-0199.</title>
        <authorList>
            <person name="Bruniche-Olsen A."/>
            <person name="Black A.N."/>
            <person name="Fields C.J."/>
            <person name="Walden K."/>
            <person name="Dewoody J.A."/>
        </authorList>
    </citation>
    <scope>NUCLEOTIDE SEQUENCE [LARGE SCALE GENOMIC DNA]</scope>
    <source>
        <strain evidence="1">ER-17-0199</strain>
        <tissue evidence="1">Blubber</tissue>
    </source>
</reference>
<comment type="caution">
    <text evidence="1">The sequence shown here is derived from an EMBL/GenBank/DDBJ whole genome shotgun (WGS) entry which is preliminary data.</text>
</comment>
<dbReference type="SUPFAM" id="SSF49503">
    <property type="entry name" value="Cupredoxins"/>
    <property type="match status" value="1"/>
</dbReference>
<protein>
    <submittedName>
        <fullName evidence="1">Uncharacterized protein</fullName>
    </submittedName>
</protein>
<dbReference type="InterPro" id="IPR008972">
    <property type="entry name" value="Cupredoxin"/>
</dbReference>
<dbReference type="Gene3D" id="2.60.40.420">
    <property type="entry name" value="Cupredoxins - blue copper proteins"/>
    <property type="match status" value="1"/>
</dbReference>
<proteinExistence type="predicted"/>
<sequence>MGKVVGTVYHLALPLQDLNSGLVGPLIVCRKDTKASIGHRVLHFMIFNENESWYFEENINTYSQESNQVDRSDVILTSATKCTVKLKYSSNDAVAGLYSLEHLGTAEQPPGVTNWVLGQASQSRPIP</sequence>
<gene>
    <name evidence="1" type="ORF">J1605_006545</name>
</gene>
<dbReference type="AlphaFoldDB" id="A0AB34H4W9"/>
<organism evidence="1 2">
    <name type="scientific">Eschrichtius robustus</name>
    <name type="common">California gray whale</name>
    <name type="synonym">Eschrichtius gibbosus</name>
    <dbReference type="NCBI Taxonomy" id="9764"/>
    <lineage>
        <taxon>Eukaryota</taxon>
        <taxon>Metazoa</taxon>
        <taxon>Chordata</taxon>
        <taxon>Craniata</taxon>
        <taxon>Vertebrata</taxon>
        <taxon>Euteleostomi</taxon>
        <taxon>Mammalia</taxon>
        <taxon>Eutheria</taxon>
        <taxon>Laurasiatheria</taxon>
        <taxon>Artiodactyla</taxon>
        <taxon>Whippomorpha</taxon>
        <taxon>Cetacea</taxon>
        <taxon>Mysticeti</taxon>
        <taxon>Eschrichtiidae</taxon>
        <taxon>Eschrichtius</taxon>
    </lineage>
</organism>
<accession>A0AB34H4W9</accession>
<name>A0AB34H4W9_ESCRO</name>
<evidence type="ECO:0000313" key="1">
    <source>
        <dbReference type="EMBL" id="KAJ8786111.1"/>
    </source>
</evidence>
<dbReference type="Proteomes" id="UP001159641">
    <property type="component" value="Unassembled WGS sequence"/>
</dbReference>
<dbReference type="EMBL" id="JAIQCJ010001998">
    <property type="protein sequence ID" value="KAJ8786111.1"/>
    <property type="molecule type" value="Genomic_DNA"/>
</dbReference>
<keyword evidence="2" id="KW-1185">Reference proteome</keyword>
<evidence type="ECO:0000313" key="2">
    <source>
        <dbReference type="Proteomes" id="UP001159641"/>
    </source>
</evidence>